<sequence length="343" mass="38925">MEWLHRERLPQSRSCSLPEYEVCEILESPRAQSVSCIAPIPEGVEGPRNRTPSDHSGSLGRPESRKPPDSRYFSRSRSQSHCGSRSRSRFRSSRSRTPSWSQSYRQSQSRSPTESLRSHRVQARPSPHQGTPENSILEDWVGQVWSSTARNPSPPPRSRVYFSSDSEPQLKKKHRRLFKVNPISTTSPEGASTRPNTKSPSADFQTTTATNASVTKKFQQQKLDIKKALRATIGLELRIKELQTKKDNALVDPTAPSCSTSIVTRPKRKSKNTTRSSQHLSRSFRRWIEENPRYYESSDSDEIVRDEGSRRTEVGYEGEANTSLGAAPILDPRLRCRSLHMHD</sequence>
<reference evidence="1" key="1">
    <citation type="submission" date="2023-04" db="EMBL/GenBank/DDBJ databases">
        <title>A chromosome-level genome assembly of the parasitoid wasp Eretmocerus hayati.</title>
        <authorList>
            <person name="Zhong Y."/>
            <person name="Liu S."/>
            <person name="Liu Y."/>
        </authorList>
    </citation>
    <scope>NUCLEOTIDE SEQUENCE</scope>
    <source>
        <strain evidence="1">ZJU_SS_LIU_2023</strain>
    </source>
</reference>
<protein>
    <submittedName>
        <fullName evidence="1">Uncharacterized protein</fullName>
    </submittedName>
</protein>
<accession>A0ACC2P0W9</accession>
<proteinExistence type="predicted"/>
<organism evidence="1 2">
    <name type="scientific">Eretmocerus hayati</name>
    <dbReference type="NCBI Taxonomy" id="131215"/>
    <lineage>
        <taxon>Eukaryota</taxon>
        <taxon>Metazoa</taxon>
        <taxon>Ecdysozoa</taxon>
        <taxon>Arthropoda</taxon>
        <taxon>Hexapoda</taxon>
        <taxon>Insecta</taxon>
        <taxon>Pterygota</taxon>
        <taxon>Neoptera</taxon>
        <taxon>Endopterygota</taxon>
        <taxon>Hymenoptera</taxon>
        <taxon>Apocrita</taxon>
        <taxon>Proctotrupomorpha</taxon>
        <taxon>Chalcidoidea</taxon>
        <taxon>Aphelinidae</taxon>
        <taxon>Aphelininae</taxon>
        <taxon>Eretmocerus</taxon>
    </lineage>
</organism>
<gene>
    <name evidence="1" type="ORF">QAD02_012799</name>
</gene>
<keyword evidence="2" id="KW-1185">Reference proteome</keyword>
<dbReference type="EMBL" id="CM056742">
    <property type="protein sequence ID" value="KAJ8677012.1"/>
    <property type="molecule type" value="Genomic_DNA"/>
</dbReference>
<evidence type="ECO:0000313" key="2">
    <source>
        <dbReference type="Proteomes" id="UP001239111"/>
    </source>
</evidence>
<name>A0ACC2P0W9_9HYME</name>
<dbReference type="Proteomes" id="UP001239111">
    <property type="component" value="Chromosome 2"/>
</dbReference>
<comment type="caution">
    <text evidence="1">The sequence shown here is derived from an EMBL/GenBank/DDBJ whole genome shotgun (WGS) entry which is preliminary data.</text>
</comment>
<evidence type="ECO:0000313" key="1">
    <source>
        <dbReference type="EMBL" id="KAJ8677012.1"/>
    </source>
</evidence>